<reference evidence="4" key="3">
    <citation type="submission" date="2025-04" db="UniProtKB">
        <authorList>
            <consortium name="RefSeq"/>
        </authorList>
    </citation>
    <scope>IDENTIFICATION</scope>
    <source>
        <strain evidence="4">CBS 781.70</strain>
    </source>
</reference>
<dbReference type="Proteomes" id="UP000504638">
    <property type="component" value="Unplaced"/>
</dbReference>
<dbReference type="AlphaFoldDB" id="A0A6G1GEM4"/>
<reference evidence="2 4" key="1">
    <citation type="submission" date="2020-01" db="EMBL/GenBank/DDBJ databases">
        <authorList>
            <consortium name="DOE Joint Genome Institute"/>
            <person name="Haridas S."/>
            <person name="Albert R."/>
            <person name="Binder M."/>
            <person name="Bloem J."/>
            <person name="Labutti K."/>
            <person name="Salamov A."/>
            <person name="Andreopoulos B."/>
            <person name="Baker S.E."/>
            <person name="Barry K."/>
            <person name="Bills G."/>
            <person name="Bluhm B.H."/>
            <person name="Cannon C."/>
            <person name="Castanera R."/>
            <person name="Culley D.E."/>
            <person name="Daum C."/>
            <person name="Ezra D."/>
            <person name="Gonzalez J.B."/>
            <person name="Henrissat B."/>
            <person name="Kuo A."/>
            <person name="Liang C."/>
            <person name="Lipzen A."/>
            <person name="Lutzoni F."/>
            <person name="Magnuson J."/>
            <person name="Mondo S."/>
            <person name="Nolan M."/>
            <person name="Ohm R."/>
            <person name="Pangilinan J."/>
            <person name="Park H.-J."/>
            <person name="Ramirez L."/>
            <person name="Alfaro M."/>
            <person name="Sun H."/>
            <person name="Tritt A."/>
            <person name="Yoshinaga Y."/>
            <person name="Zwiers L.-H."/>
            <person name="Turgeon B.G."/>
            <person name="Goodwin S.B."/>
            <person name="Spatafora J.W."/>
            <person name="Crous P.W."/>
            <person name="Grigoriev I.V."/>
        </authorList>
    </citation>
    <scope>NUCLEOTIDE SEQUENCE</scope>
    <source>
        <strain evidence="2 4">CBS 781.70</strain>
    </source>
</reference>
<feature type="compositionally biased region" description="Basic and acidic residues" evidence="1">
    <location>
        <begin position="142"/>
        <end position="152"/>
    </location>
</feature>
<reference evidence="4" key="2">
    <citation type="submission" date="2020-04" db="EMBL/GenBank/DDBJ databases">
        <authorList>
            <consortium name="NCBI Genome Project"/>
        </authorList>
    </citation>
    <scope>NUCLEOTIDE SEQUENCE</scope>
    <source>
        <strain evidence="4">CBS 781.70</strain>
    </source>
</reference>
<keyword evidence="3" id="KW-1185">Reference proteome</keyword>
<feature type="region of interest" description="Disordered" evidence="1">
    <location>
        <begin position="142"/>
        <end position="257"/>
    </location>
</feature>
<protein>
    <submittedName>
        <fullName evidence="2 4">Uncharacterized protein</fullName>
    </submittedName>
</protein>
<dbReference type="EMBL" id="ML975150">
    <property type="protein sequence ID" value="KAF1816320.1"/>
    <property type="molecule type" value="Genomic_DNA"/>
</dbReference>
<dbReference type="RefSeq" id="XP_033537951.1">
    <property type="nucleotide sequence ID" value="XM_033673685.1"/>
</dbReference>
<evidence type="ECO:0000313" key="4">
    <source>
        <dbReference type="RefSeq" id="XP_033537951.1"/>
    </source>
</evidence>
<evidence type="ECO:0000313" key="2">
    <source>
        <dbReference type="EMBL" id="KAF1816320.1"/>
    </source>
</evidence>
<feature type="compositionally biased region" description="Basic and acidic residues" evidence="1">
    <location>
        <begin position="177"/>
        <end position="189"/>
    </location>
</feature>
<feature type="compositionally biased region" description="Polar residues" evidence="1">
    <location>
        <begin position="198"/>
        <end position="223"/>
    </location>
</feature>
<sequence length="321" mass="37199">MSRDREGFWGFSRRNGGRFDEHGWLESEEMDDQIIDLTEEDGLPYFDDESMADDFDEPEIVHPSFSEYEHADKEFGNWHADGCPQSGFRGGGSTRSHRYRERENFGRSFGFQYERPEDWPAPRALNPSIVFELLEQVRDLRMRQNDRPDPIPRRTTTISVEEMPDDTEPGTSPPGHRPPEIEENHDRPPSYDAHGPNKITTLPNSPMRSDSTIRPSCPSNRSLSPAPPCASRRDRHRYPDERHRYRSRSPHGRRRVKREVVEEELRRIKEDVVQLRVQATSLGGEVRCLRKELTETGKAVEETRRLLRKGQGSSWGPGCFS</sequence>
<name>A0A6G1GEM4_9PEZI</name>
<evidence type="ECO:0000313" key="3">
    <source>
        <dbReference type="Proteomes" id="UP000504638"/>
    </source>
</evidence>
<proteinExistence type="predicted"/>
<organism evidence="2">
    <name type="scientific">Eremomyces bilateralis CBS 781.70</name>
    <dbReference type="NCBI Taxonomy" id="1392243"/>
    <lineage>
        <taxon>Eukaryota</taxon>
        <taxon>Fungi</taxon>
        <taxon>Dikarya</taxon>
        <taxon>Ascomycota</taxon>
        <taxon>Pezizomycotina</taxon>
        <taxon>Dothideomycetes</taxon>
        <taxon>Dothideomycetes incertae sedis</taxon>
        <taxon>Eremomycetales</taxon>
        <taxon>Eremomycetaceae</taxon>
        <taxon>Eremomyces</taxon>
    </lineage>
</organism>
<dbReference type="GeneID" id="54414255"/>
<evidence type="ECO:0000256" key="1">
    <source>
        <dbReference type="SAM" id="MobiDB-lite"/>
    </source>
</evidence>
<accession>A0A6G1GEM4</accession>
<gene>
    <name evidence="2 4" type="ORF">P152DRAFT_119093</name>
</gene>
<feature type="compositionally biased region" description="Basic residues" evidence="1">
    <location>
        <begin position="244"/>
        <end position="257"/>
    </location>
</feature>